<feature type="compositionally biased region" description="Polar residues" evidence="13">
    <location>
        <begin position="439"/>
        <end position="448"/>
    </location>
</feature>
<dbReference type="InterPro" id="IPR037241">
    <property type="entry name" value="E2F-DP_heterodim"/>
</dbReference>
<dbReference type="InterPro" id="IPR014889">
    <property type="entry name" value="Transc_factor_DP_C"/>
</dbReference>
<dbReference type="InterPro" id="IPR015648">
    <property type="entry name" value="Transcrpt_fac_DP"/>
</dbReference>
<evidence type="ECO:0000256" key="13">
    <source>
        <dbReference type="SAM" id="MobiDB-lite"/>
    </source>
</evidence>
<evidence type="ECO:0000256" key="8">
    <source>
        <dbReference type="ARBA" id="ARBA00023163"/>
    </source>
</evidence>
<feature type="region of interest" description="Disordered" evidence="13">
    <location>
        <begin position="439"/>
        <end position="469"/>
    </location>
</feature>
<keyword evidence="9 11" id="KW-0539">Nucleus</keyword>
<keyword evidence="6 12" id="KW-0175">Coiled coil</keyword>
<dbReference type="CDD" id="cd14458">
    <property type="entry name" value="DP_DD"/>
    <property type="match status" value="1"/>
</dbReference>
<keyword evidence="17" id="KW-1185">Reference proteome</keyword>
<dbReference type="GO" id="GO:0005737">
    <property type="term" value="C:cytoplasm"/>
    <property type="evidence" value="ECO:0007669"/>
    <property type="project" value="UniProtKB-SubCell"/>
</dbReference>
<organism evidence="16">
    <name type="scientific">Oryza punctata</name>
    <name type="common">Red rice</name>
    <dbReference type="NCBI Taxonomy" id="4537"/>
    <lineage>
        <taxon>Eukaryota</taxon>
        <taxon>Viridiplantae</taxon>
        <taxon>Streptophyta</taxon>
        <taxon>Embryophyta</taxon>
        <taxon>Tracheophyta</taxon>
        <taxon>Spermatophyta</taxon>
        <taxon>Magnoliopsida</taxon>
        <taxon>Liliopsida</taxon>
        <taxon>Poales</taxon>
        <taxon>Poaceae</taxon>
        <taxon>BOP clade</taxon>
        <taxon>Oryzoideae</taxon>
        <taxon>Oryzeae</taxon>
        <taxon>Oryzinae</taxon>
        <taxon>Oryza</taxon>
    </lineage>
</organism>
<evidence type="ECO:0000313" key="16">
    <source>
        <dbReference type="EnsemblPlants" id="OPUNC03G03730.1"/>
    </source>
</evidence>
<dbReference type="FunFam" id="1.10.10.10:FF:000187">
    <property type="entry name" value="Transcription factor-like protein DPB"/>
    <property type="match status" value="1"/>
</dbReference>
<keyword evidence="8 11" id="KW-0804">Transcription</keyword>
<dbReference type="GO" id="GO:0051726">
    <property type="term" value="P:regulation of cell cycle"/>
    <property type="evidence" value="ECO:0007669"/>
    <property type="project" value="InterPro"/>
</dbReference>
<dbReference type="SUPFAM" id="SSF46785">
    <property type="entry name" value="Winged helix' DNA-binding domain"/>
    <property type="match status" value="1"/>
</dbReference>
<evidence type="ECO:0000256" key="10">
    <source>
        <dbReference type="ARBA" id="ARBA00023306"/>
    </source>
</evidence>
<dbReference type="GO" id="GO:0042023">
    <property type="term" value="P:DNA endoreduplication"/>
    <property type="evidence" value="ECO:0007669"/>
    <property type="project" value="EnsemblPlants"/>
</dbReference>
<keyword evidence="5 11" id="KW-0805">Transcription regulation</keyword>
<dbReference type="OMA" id="EPKPPNF"/>
<dbReference type="InterPro" id="IPR038168">
    <property type="entry name" value="TF_DP_C_sf"/>
</dbReference>
<evidence type="ECO:0000256" key="6">
    <source>
        <dbReference type="ARBA" id="ARBA00023054"/>
    </source>
</evidence>
<feature type="region of interest" description="Disordered" evidence="13">
    <location>
        <begin position="187"/>
        <end position="222"/>
    </location>
</feature>
<proteinExistence type="inferred from homology"/>
<dbReference type="GO" id="GO:0070176">
    <property type="term" value="C:DRM complex"/>
    <property type="evidence" value="ECO:0007669"/>
    <property type="project" value="EnsemblPlants"/>
</dbReference>
<dbReference type="PANTHER" id="PTHR12548:SF9">
    <property type="entry name" value="TRANSCRIPTION FACTOR DP"/>
    <property type="match status" value="1"/>
</dbReference>
<evidence type="ECO:0000256" key="2">
    <source>
        <dbReference type="ARBA" id="ARBA00004496"/>
    </source>
</evidence>
<dbReference type="SMART" id="SM01138">
    <property type="entry name" value="DP"/>
    <property type="match status" value="1"/>
</dbReference>
<dbReference type="FunFam" id="1.20.140.80:FF:000002">
    <property type="entry name" value="Transcription factor-like protein DPB"/>
    <property type="match status" value="1"/>
</dbReference>
<dbReference type="Gene3D" id="1.20.140.80">
    <property type="entry name" value="Transcription factor DP"/>
    <property type="match status" value="1"/>
</dbReference>
<dbReference type="InterPro" id="IPR036388">
    <property type="entry name" value="WH-like_DNA-bd_sf"/>
</dbReference>
<evidence type="ECO:0000256" key="11">
    <source>
        <dbReference type="RuleBase" id="RU003796"/>
    </source>
</evidence>
<dbReference type="Gene3D" id="1.10.10.10">
    <property type="entry name" value="Winged helix-like DNA-binding domain superfamily/Winged helix DNA-binding domain"/>
    <property type="match status" value="1"/>
</dbReference>
<reference evidence="16" key="1">
    <citation type="submission" date="2015-04" db="UniProtKB">
        <authorList>
            <consortium name="EnsemblPlants"/>
        </authorList>
    </citation>
    <scope>IDENTIFICATION</scope>
</reference>
<sequence length="469" mass="50631">MRPPGTALGFGLISGAGSRRVTEPKPPNFISKKIIKRKKQTERGEKKLAFASLPALSTISLVSFSPSNLPPLCRFRVSALQLLPNSGPRFARSRPPMVSGVAHRPDDDSGRAASTFQRPPQPAGGRPSLATPPPSGGAHSASTSGGSAGSPSSRSEQHVPAAAGMAAGAAAASTPVSENTFLRLNDLDIHGDDAPSSQAPTSKKKKRGARAVGPDKGGRGLRQFSMKVCEKVESKGRTTYNEVADELVAEFADPNNSILPPDPDNPNAQQYDEKNIRRRVYDALNVLMAMEIISKDKKEIQWKGLPRTSINDIEDLQTELVGLKSRIEKKNAYLQELQDQLIQRNEQLYGSGNTPSGGVALPFILVQTRPHATVEVEISEDMQLVHFDFNSTPFELHDDSFVLKAMSSCGEEQIDDIHDLIPNGGESSSMPNIYRQQVQQPARATNGTARLPSSPPIPGILKGRVKHEH</sequence>
<evidence type="ECO:0000256" key="9">
    <source>
        <dbReference type="ARBA" id="ARBA00023242"/>
    </source>
</evidence>
<evidence type="ECO:0008006" key="18">
    <source>
        <dbReference type="Google" id="ProtNLM"/>
    </source>
</evidence>
<dbReference type="eggNOG" id="KOG2829">
    <property type="taxonomic scope" value="Eukaryota"/>
</dbReference>
<feature type="region of interest" description="Disordered" evidence="13">
    <location>
        <begin position="1"/>
        <end position="43"/>
    </location>
</feature>
<dbReference type="Proteomes" id="UP000026962">
    <property type="component" value="Chromosome 3"/>
</dbReference>
<dbReference type="Pfam" id="PF08781">
    <property type="entry name" value="DP"/>
    <property type="match status" value="1"/>
</dbReference>
<dbReference type="InterPro" id="IPR003316">
    <property type="entry name" value="E2F_WHTH_DNA-bd_dom"/>
</dbReference>
<feature type="domain" description="Transcription factor DP C-terminal" evidence="14">
    <location>
        <begin position="311"/>
        <end position="467"/>
    </location>
</feature>
<feature type="coiled-coil region" evidence="12">
    <location>
        <begin position="313"/>
        <end position="347"/>
    </location>
</feature>
<dbReference type="HOGENOM" id="CLU_039874_2_1_1"/>
<evidence type="ECO:0000256" key="12">
    <source>
        <dbReference type="SAM" id="Coils"/>
    </source>
</evidence>
<evidence type="ECO:0000256" key="3">
    <source>
        <dbReference type="ARBA" id="ARBA00010940"/>
    </source>
</evidence>
<keyword evidence="7 11" id="KW-0238">DNA-binding</keyword>
<name>A0A0E0K8W4_ORYPU</name>
<dbReference type="AlphaFoldDB" id="A0A0E0K8W4"/>
<dbReference type="Pfam" id="PF02319">
    <property type="entry name" value="WHD_E2F_TDP"/>
    <property type="match status" value="1"/>
</dbReference>
<accession>A0A0E0K8W4</accession>
<evidence type="ECO:0000256" key="7">
    <source>
        <dbReference type="ARBA" id="ARBA00023125"/>
    </source>
</evidence>
<evidence type="ECO:0000259" key="14">
    <source>
        <dbReference type="SMART" id="SM01138"/>
    </source>
</evidence>
<feature type="region of interest" description="Disordered" evidence="13">
    <location>
        <begin position="85"/>
        <end position="166"/>
    </location>
</feature>
<dbReference type="GO" id="GO:0046982">
    <property type="term" value="F:protein heterodimerization activity"/>
    <property type="evidence" value="ECO:0007669"/>
    <property type="project" value="EnsemblPlants"/>
</dbReference>
<dbReference type="PANTHER" id="PTHR12548">
    <property type="entry name" value="TRANSCRIPTION FACTOR DP"/>
    <property type="match status" value="1"/>
</dbReference>
<dbReference type="SUPFAM" id="SSF144074">
    <property type="entry name" value="E2F-DP heterodimerization region"/>
    <property type="match status" value="1"/>
</dbReference>
<dbReference type="Gramene" id="OPUNC03G03730.1">
    <property type="protein sequence ID" value="OPUNC03G03730.1"/>
    <property type="gene ID" value="OPUNC03G03730"/>
</dbReference>
<reference evidence="16" key="2">
    <citation type="submission" date="2018-05" db="EMBL/GenBank/DDBJ databases">
        <title>OpunRS2 (Oryza punctata Reference Sequence Version 2).</title>
        <authorList>
            <person name="Zhang J."/>
            <person name="Kudrna D."/>
            <person name="Lee S."/>
            <person name="Talag J."/>
            <person name="Welchert J."/>
            <person name="Wing R.A."/>
        </authorList>
    </citation>
    <scope>NUCLEOTIDE SEQUENCE [LARGE SCALE GENOMIC DNA]</scope>
</reference>
<feature type="compositionally biased region" description="Low complexity" evidence="13">
    <location>
        <begin position="136"/>
        <end position="153"/>
    </location>
</feature>
<dbReference type="SMART" id="SM01372">
    <property type="entry name" value="E2F_TDP"/>
    <property type="match status" value="1"/>
</dbReference>
<comment type="subcellular location">
    <subcellularLocation>
        <location evidence="2">Cytoplasm</location>
    </subcellularLocation>
    <subcellularLocation>
        <location evidence="1 11">Nucleus</location>
    </subcellularLocation>
</comment>
<dbReference type="STRING" id="4537.A0A0E0K8W4"/>
<dbReference type="GO" id="GO:0000981">
    <property type="term" value="F:DNA-binding transcription factor activity, RNA polymerase II-specific"/>
    <property type="evidence" value="ECO:0007669"/>
    <property type="project" value="TreeGrafter"/>
</dbReference>
<dbReference type="InterPro" id="IPR036390">
    <property type="entry name" value="WH_DNA-bd_sf"/>
</dbReference>
<protein>
    <recommendedName>
        <fullName evidence="18">E2F/DP family winged-helix DNA-binding domain-containing protein</fullName>
    </recommendedName>
</protein>
<keyword evidence="4" id="KW-0963">Cytoplasm</keyword>
<evidence type="ECO:0000256" key="4">
    <source>
        <dbReference type="ARBA" id="ARBA00022490"/>
    </source>
</evidence>
<dbReference type="EnsemblPlants" id="OPUNC03G03730.1">
    <property type="protein sequence ID" value="OPUNC03G03730.1"/>
    <property type="gene ID" value="OPUNC03G03730"/>
</dbReference>
<evidence type="ECO:0000259" key="15">
    <source>
        <dbReference type="SMART" id="SM01372"/>
    </source>
</evidence>
<evidence type="ECO:0000313" key="17">
    <source>
        <dbReference type="Proteomes" id="UP000026962"/>
    </source>
</evidence>
<dbReference type="GO" id="GO:0000977">
    <property type="term" value="F:RNA polymerase II transcription regulatory region sequence-specific DNA binding"/>
    <property type="evidence" value="ECO:0007669"/>
    <property type="project" value="TreeGrafter"/>
</dbReference>
<keyword evidence="10" id="KW-0131">Cell cycle</keyword>
<comment type="similarity">
    <text evidence="3 11">Belongs to the E2F/DP family.</text>
</comment>
<feature type="domain" description="E2F/DP family winged-helix DNA-binding" evidence="15">
    <location>
        <begin position="216"/>
        <end position="304"/>
    </location>
</feature>
<evidence type="ECO:0000256" key="5">
    <source>
        <dbReference type="ARBA" id="ARBA00023015"/>
    </source>
</evidence>
<evidence type="ECO:0000256" key="1">
    <source>
        <dbReference type="ARBA" id="ARBA00004123"/>
    </source>
</evidence>